<dbReference type="InterPro" id="IPR007159">
    <property type="entry name" value="SpoVT-AbrB_dom"/>
</dbReference>
<dbReference type="PANTHER" id="PTHR42930:SF6">
    <property type="entry name" value="PHOSPHATE REGULATORY PROTEIN-LIKE PROTEIN"/>
    <property type="match status" value="1"/>
</dbReference>
<evidence type="ECO:0000313" key="2">
    <source>
        <dbReference type="EMBL" id="MCX2817985.1"/>
    </source>
</evidence>
<dbReference type="GO" id="GO:0030643">
    <property type="term" value="P:intracellular phosphate ion homeostasis"/>
    <property type="evidence" value="ECO:0007669"/>
    <property type="project" value="InterPro"/>
</dbReference>
<dbReference type="GO" id="GO:0045936">
    <property type="term" value="P:negative regulation of phosphate metabolic process"/>
    <property type="evidence" value="ECO:0007669"/>
    <property type="project" value="InterPro"/>
</dbReference>
<dbReference type="Pfam" id="PF01895">
    <property type="entry name" value="PhoU"/>
    <property type="match status" value="1"/>
</dbReference>
<dbReference type="RefSeq" id="WP_266085562.1">
    <property type="nucleotide sequence ID" value="NZ_RKLV01000001.1"/>
</dbReference>
<sequence>MTNGEEAVERKVQVTGGSTYTVSLPKDWAREHGVESGTTVRLYSRDDRLVVSHDADGERRSVVIQAEGREPEDLARSVESAYIAGCEEVRVEGMLENDQRRGIRDAVTGLVGIEVHEEGEGSIVARTMLDVGDLSPEQTLVQMKLTALSMHEDALDAVLAGDAEKGRRVARQDNDVDRLFGLICREFQRSLVNVDVPMRGGDLTKFEYYTAARQLERIADHAEKIAEVAERAASTPPDEVAERFDALGERSRNLVTRSVDGLLDVEDSDLGSIIVDAEVFVDDAEALDRELYERDADDGYLLGTVLDSLVRTSEYGVNVAEAGLQVEMRDASR</sequence>
<dbReference type="InterPro" id="IPR028366">
    <property type="entry name" value="PhoU"/>
</dbReference>
<proteinExistence type="predicted"/>
<dbReference type="PANTHER" id="PTHR42930">
    <property type="entry name" value="PHOSPHATE-SPECIFIC TRANSPORT SYSTEM ACCESSORY PROTEIN PHOU"/>
    <property type="match status" value="1"/>
</dbReference>
<dbReference type="EMBL" id="RKLV01000001">
    <property type="protein sequence ID" value="MCX2817985.1"/>
    <property type="molecule type" value="Genomic_DNA"/>
</dbReference>
<name>A0A9Q4GGQ2_9EURY</name>
<feature type="domain" description="SpoVT-AbrB" evidence="1">
    <location>
        <begin position="14"/>
        <end position="59"/>
    </location>
</feature>
<reference evidence="2" key="1">
    <citation type="submission" date="2022-09" db="EMBL/GenBank/DDBJ databases">
        <title>Haloadaptaus new haloarchaeum isolated from saline soil.</title>
        <authorList>
            <person name="Duran-Viseras A."/>
            <person name="Sanchez-Porro C."/>
            <person name="Ventosa A."/>
        </authorList>
    </citation>
    <scope>NUCLEOTIDE SEQUENCE</scope>
    <source>
        <strain evidence="2">F3-133</strain>
    </source>
</reference>
<evidence type="ECO:0000259" key="1">
    <source>
        <dbReference type="SMART" id="SM00966"/>
    </source>
</evidence>
<dbReference type="AlphaFoldDB" id="A0A9Q4GGQ2"/>
<accession>A0A9Q4GGQ2</accession>
<dbReference type="Gene3D" id="1.20.58.220">
    <property type="entry name" value="Phosphate transport system protein phou homolog 2, domain 2"/>
    <property type="match status" value="1"/>
</dbReference>
<dbReference type="SMART" id="SM00966">
    <property type="entry name" value="SpoVT_AbrB"/>
    <property type="match status" value="1"/>
</dbReference>
<organism evidence="2 3">
    <name type="scientific">Halorutilus salinus</name>
    <dbReference type="NCBI Taxonomy" id="2487751"/>
    <lineage>
        <taxon>Archaea</taxon>
        <taxon>Methanobacteriati</taxon>
        <taxon>Methanobacteriota</taxon>
        <taxon>Stenosarchaea group</taxon>
        <taxon>Halobacteria</taxon>
        <taxon>Halorutilales</taxon>
        <taxon>Halorutilaceae</taxon>
        <taxon>Halorutilus</taxon>
    </lineage>
</organism>
<dbReference type="InterPro" id="IPR026022">
    <property type="entry name" value="PhoU_dom"/>
</dbReference>
<dbReference type="SUPFAM" id="SSF109755">
    <property type="entry name" value="PhoU-like"/>
    <property type="match status" value="1"/>
</dbReference>
<comment type="caution">
    <text evidence="2">The sequence shown here is derived from an EMBL/GenBank/DDBJ whole genome shotgun (WGS) entry which is preliminary data.</text>
</comment>
<dbReference type="Proteomes" id="UP001149411">
    <property type="component" value="Unassembled WGS sequence"/>
</dbReference>
<keyword evidence="3" id="KW-1185">Reference proteome</keyword>
<dbReference type="GO" id="GO:0003677">
    <property type="term" value="F:DNA binding"/>
    <property type="evidence" value="ECO:0007669"/>
    <property type="project" value="InterPro"/>
</dbReference>
<dbReference type="Pfam" id="PF04014">
    <property type="entry name" value="MazE_antitoxin"/>
    <property type="match status" value="1"/>
</dbReference>
<dbReference type="InterPro" id="IPR038078">
    <property type="entry name" value="PhoU-like_sf"/>
</dbReference>
<gene>
    <name evidence="2" type="ORF">EGH25_01250</name>
</gene>
<protein>
    <submittedName>
        <fullName evidence="2">Phosphate uptake regulator PhoU</fullName>
    </submittedName>
</protein>
<evidence type="ECO:0000313" key="3">
    <source>
        <dbReference type="Proteomes" id="UP001149411"/>
    </source>
</evidence>